<evidence type="ECO:0000256" key="4">
    <source>
        <dbReference type="ARBA" id="ARBA00022807"/>
    </source>
</evidence>
<dbReference type="InterPro" id="IPR000064">
    <property type="entry name" value="NLP_P60_dom"/>
</dbReference>
<dbReference type="Gene3D" id="3.90.1720.10">
    <property type="entry name" value="endopeptidase domain like (from Nostoc punctiforme)"/>
    <property type="match status" value="2"/>
</dbReference>
<dbReference type="RefSeq" id="WP_068722814.1">
    <property type="nucleotide sequence ID" value="NZ_LSKU01000001.1"/>
</dbReference>
<dbReference type="PROSITE" id="PS51935">
    <property type="entry name" value="NLPC_P60"/>
    <property type="match status" value="2"/>
</dbReference>
<keyword evidence="6" id="KW-0732">Signal</keyword>
<feature type="chain" id="PRO_5007466177" description="NlpC/P60 domain-containing protein" evidence="6">
    <location>
        <begin position="37"/>
        <end position="326"/>
    </location>
</feature>
<dbReference type="InterPro" id="IPR038765">
    <property type="entry name" value="Papain-like_cys_pep_sf"/>
</dbReference>
<name>A0A135L1Y7_9BACI</name>
<evidence type="ECO:0000313" key="9">
    <source>
        <dbReference type="Proteomes" id="UP000070352"/>
    </source>
</evidence>
<keyword evidence="3" id="KW-0378">Hydrolase</keyword>
<organism evidence="8 9">
    <name type="scientific">Tepidibacillus decaturensis</name>
    <dbReference type="NCBI Taxonomy" id="1413211"/>
    <lineage>
        <taxon>Bacteria</taxon>
        <taxon>Bacillati</taxon>
        <taxon>Bacillota</taxon>
        <taxon>Bacilli</taxon>
        <taxon>Bacillales</taxon>
        <taxon>Bacillaceae</taxon>
        <taxon>Tepidibacillus</taxon>
    </lineage>
</organism>
<proteinExistence type="inferred from homology"/>
<dbReference type="STRING" id="1413211.U473_01900"/>
<dbReference type="GO" id="GO:0006508">
    <property type="term" value="P:proteolysis"/>
    <property type="evidence" value="ECO:0007669"/>
    <property type="project" value="UniProtKB-KW"/>
</dbReference>
<dbReference type="PANTHER" id="PTHR47053:SF1">
    <property type="entry name" value="MUREIN DD-ENDOPEPTIDASE MEPH-RELATED"/>
    <property type="match status" value="1"/>
</dbReference>
<dbReference type="EMBL" id="LSKU01000001">
    <property type="protein sequence ID" value="KXG42917.1"/>
    <property type="molecule type" value="Genomic_DNA"/>
</dbReference>
<accession>A0A135L1Y7</accession>
<feature type="signal peptide" evidence="6">
    <location>
        <begin position="1"/>
        <end position="36"/>
    </location>
</feature>
<gene>
    <name evidence="8" type="ORF">U473_01900</name>
</gene>
<dbReference type="OrthoDB" id="9813368at2"/>
<feature type="domain" description="NlpC/P60" evidence="7">
    <location>
        <begin position="38"/>
        <end position="159"/>
    </location>
</feature>
<feature type="domain" description="NlpC/P60" evidence="7">
    <location>
        <begin position="200"/>
        <end position="325"/>
    </location>
</feature>
<feature type="region of interest" description="Disordered" evidence="5">
    <location>
        <begin position="164"/>
        <end position="194"/>
    </location>
</feature>
<keyword evidence="9" id="KW-1185">Reference proteome</keyword>
<evidence type="ECO:0000259" key="7">
    <source>
        <dbReference type="PROSITE" id="PS51935"/>
    </source>
</evidence>
<dbReference type="SUPFAM" id="SSF54001">
    <property type="entry name" value="Cysteine proteinases"/>
    <property type="match status" value="2"/>
</dbReference>
<dbReference type="Pfam" id="PF00877">
    <property type="entry name" value="NLPC_P60"/>
    <property type="match status" value="2"/>
</dbReference>
<dbReference type="Proteomes" id="UP000070352">
    <property type="component" value="Unassembled WGS sequence"/>
</dbReference>
<keyword evidence="4" id="KW-0788">Thiol protease</keyword>
<reference evidence="8 9" key="1">
    <citation type="submission" date="2016-02" db="EMBL/GenBank/DDBJ databases">
        <title>Draft Genome for Tepidibacillus decaturensis nov. sp. Strain Z9, an Anaerobic, Moderately Thermophilic and Heterotrophic Bacterium from Deep Subsurface of the Illinois Basin, USA.</title>
        <authorList>
            <person name="Dong Y."/>
            <person name="Chang J.Y."/>
            <person name="Sanford R."/>
            <person name="Fouke B.W."/>
        </authorList>
    </citation>
    <scope>NUCLEOTIDE SEQUENCE [LARGE SCALE GENOMIC DNA]</scope>
    <source>
        <strain evidence="8 9">Z9</strain>
    </source>
</reference>
<sequence>MRYTAKKLAGLAIATTMVFGSFGPTSAILPSLTAQAATVSSTDITRDALNQVGVPFKYGGASPQEGFDTSGLIYYVYQKNGIDSPRTVKSQAFYGVHVDRNELKPGDVVFFSYKGSYPDFNGIYLGDEKFVSSFSGKVAVHSLSTSYYNGKYFGARRFLTSGQTSTGATSTPSTPTSLTNNTGSSNTGSTAPSTVPTLTNTIADSIIETGEKYMGTPYQFGARAYQTNTFDCSSFTQYVFYKNGIKLPRNSRQQSTVGAYVPYGKWQKGDLLFYTLPGYNGRIGHVAIYAGNGKVLHTYGKPGVTYTDMNVRWLKDYYVTARRVIK</sequence>
<dbReference type="GO" id="GO:0008234">
    <property type="term" value="F:cysteine-type peptidase activity"/>
    <property type="evidence" value="ECO:0007669"/>
    <property type="project" value="UniProtKB-KW"/>
</dbReference>
<comment type="caution">
    <text evidence="8">The sequence shown here is derived from an EMBL/GenBank/DDBJ whole genome shotgun (WGS) entry which is preliminary data.</text>
</comment>
<evidence type="ECO:0000256" key="3">
    <source>
        <dbReference type="ARBA" id="ARBA00022801"/>
    </source>
</evidence>
<evidence type="ECO:0000256" key="2">
    <source>
        <dbReference type="ARBA" id="ARBA00022670"/>
    </source>
</evidence>
<evidence type="ECO:0000256" key="1">
    <source>
        <dbReference type="ARBA" id="ARBA00007074"/>
    </source>
</evidence>
<evidence type="ECO:0000256" key="5">
    <source>
        <dbReference type="SAM" id="MobiDB-lite"/>
    </source>
</evidence>
<protein>
    <recommendedName>
        <fullName evidence="7">NlpC/P60 domain-containing protein</fullName>
    </recommendedName>
</protein>
<comment type="similarity">
    <text evidence="1">Belongs to the peptidase C40 family.</text>
</comment>
<keyword evidence="2" id="KW-0645">Protease</keyword>
<evidence type="ECO:0000313" key="8">
    <source>
        <dbReference type="EMBL" id="KXG42917.1"/>
    </source>
</evidence>
<dbReference type="InterPro" id="IPR051202">
    <property type="entry name" value="Peptidase_C40"/>
</dbReference>
<dbReference type="AlphaFoldDB" id="A0A135L1Y7"/>
<dbReference type="PANTHER" id="PTHR47053">
    <property type="entry name" value="MUREIN DD-ENDOPEPTIDASE MEPH-RELATED"/>
    <property type="match status" value="1"/>
</dbReference>
<evidence type="ECO:0000256" key="6">
    <source>
        <dbReference type="SAM" id="SignalP"/>
    </source>
</evidence>